<feature type="transmembrane region" description="Helical" evidence="1">
    <location>
        <begin position="161"/>
        <end position="180"/>
    </location>
</feature>
<evidence type="ECO:0000256" key="1">
    <source>
        <dbReference type="SAM" id="Phobius"/>
    </source>
</evidence>
<dbReference type="AlphaFoldDB" id="A0A090IV01"/>
<dbReference type="InterPro" id="IPR014617">
    <property type="entry name" value="YphA_Bacsu"/>
</dbReference>
<sequence length="200" mass="22965">MTGFVFFGLAWAGWIYSTFIMEKTNPYRFPIAACLLVAIILSVFKIRFLGLDISLATLFLLFISFFTFIKLPFWKLLYCTIGIFIVSSATAVFYLMSLYDPVWIFIDQQILLSFLGACLAVLLFKEYKARVFSAIIGLIQGDILYAIILKNFSIDFPIGSFAFLDGLALTCVFITIWSGFEYLQTTFEHKNFQQKKEKQL</sequence>
<feature type="transmembrane region" description="Helical" evidence="1">
    <location>
        <begin position="131"/>
        <end position="149"/>
    </location>
</feature>
<keyword evidence="1" id="KW-0472">Membrane</keyword>
<protein>
    <submittedName>
        <fullName evidence="2">Putative membrane protein</fullName>
    </submittedName>
</protein>
<feature type="transmembrane region" description="Helical" evidence="1">
    <location>
        <begin position="6"/>
        <end position="22"/>
    </location>
</feature>
<feature type="transmembrane region" description="Helical" evidence="1">
    <location>
        <begin position="102"/>
        <end position="124"/>
    </location>
</feature>
<feature type="transmembrane region" description="Helical" evidence="1">
    <location>
        <begin position="53"/>
        <end position="69"/>
    </location>
</feature>
<dbReference type="PIRSF" id="PIRSF036710">
    <property type="entry name" value="YphA_Bacsu"/>
    <property type="match status" value="1"/>
</dbReference>
<reference evidence="2 3" key="1">
    <citation type="submission" date="2014-07" db="EMBL/GenBank/DDBJ databases">
        <authorList>
            <person name="Wibberg Daniel"/>
        </authorList>
    </citation>
    <scope>NUCLEOTIDE SEQUENCE [LARGE SCALE GENOMIC DNA]</scope>
</reference>
<accession>A0A090IV01</accession>
<organism evidence="2 3">
    <name type="scientific">Caldibacillus thermoamylovorans</name>
    <dbReference type="NCBI Taxonomy" id="35841"/>
    <lineage>
        <taxon>Bacteria</taxon>
        <taxon>Bacillati</taxon>
        <taxon>Bacillota</taxon>
        <taxon>Bacilli</taxon>
        <taxon>Bacillales</taxon>
        <taxon>Bacillaceae</taxon>
        <taxon>Caldibacillus</taxon>
    </lineage>
</organism>
<dbReference type="Proteomes" id="UP000040576">
    <property type="component" value="Unassembled WGS sequence"/>
</dbReference>
<evidence type="ECO:0000313" key="3">
    <source>
        <dbReference type="Proteomes" id="UP000040576"/>
    </source>
</evidence>
<keyword evidence="1" id="KW-0812">Transmembrane</keyword>
<evidence type="ECO:0000313" key="2">
    <source>
        <dbReference type="EMBL" id="CEE01886.1"/>
    </source>
</evidence>
<gene>
    <name evidence="2" type="ORF">BT1A1_2064</name>
</gene>
<feature type="transmembrane region" description="Helical" evidence="1">
    <location>
        <begin position="29"/>
        <end position="47"/>
    </location>
</feature>
<proteinExistence type="predicted"/>
<name>A0A090IV01_9BACI</name>
<keyword evidence="1" id="KW-1133">Transmembrane helix</keyword>
<feature type="transmembrane region" description="Helical" evidence="1">
    <location>
        <begin position="76"/>
        <end position="96"/>
    </location>
</feature>
<keyword evidence="3" id="KW-1185">Reference proteome</keyword>
<dbReference type="EMBL" id="CCRF01000061">
    <property type="protein sequence ID" value="CEE01886.1"/>
    <property type="molecule type" value="Genomic_DNA"/>
</dbReference>
<dbReference type="RefSeq" id="WP_034770670.1">
    <property type="nucleotide sequence ID" value="NZ_CCRF01000061.1"/>
</dbReference>
<dbReference type="Pfam" id="PF24124">
    <property type="entry name" value="YphA"/>
    <property type="match status" value="1"/>
</dbReference>